<dbReference type="Pfam" id="PF11913">
    <property type="entry name" value="DUF3431"/>
    <property type="match status" value="1"/>
</dbReference>
<feature type="non-terminal residue" evidence="1">
    <location>
        <position position="196"/>
    </location>
</feature>
<keyword evidence="2" id="KW-1185">Reference proteome</keyword>
<dbReference type="OrthoDB" id="28755at2759"/>
<dbReference type="PANTHER" id="PTHR37490:SF1">
    <property type="entry name" value="GLYCOSYLTRANSFERASE 2-LIKE DOMAIN-CONTAINING PROTEIN"/>
    <property type="match status" value="1"/>
</dbReference>
<dbReference type="PANTHER" id="PTHR37490">
    <property type="entry name" value="EXPRESSED PROTEIN"/>
    <property type="match status" value="1"/>
</dbReference>
<protein>
    <submittedName>
        <fullName evidence="1">Uncharacterized protein</fullName>
    </submittedName>
</protein>
<dbReference type="Proteomes" id="UP000799436">
    <property type="component" value="Unassembled WGS sequence"/>
</dbReference>
<dbReference type="AlphaFoldDB" id="A0A6G1KXG8"/>
<name>A0A6G1KXG8_9PEZI</name>
<evidence type="ECO:0000313" key="1">
    <source>
        <dbReference type="EMBL" id="KAF2765325.1"/>
    </source>
</evidence>
<organism evidence="1 2">
    <name type="scientific">Teratosphaeria nubilosa</name>
    <dbReference type="NCBI Taxonomy" id="161662"/>
    <lineage>
        <taxon>Eukaryota</taxon>
        <taxon>Fungi</taxon>
        <taxon>Dikarya</taxon>
        <taxon>Ascomycota</taxon>
        <taxon>Pezizomycotina</taxon>
        <taxon>Dothideomycetes</taxon>
        <taxon>Dothideomycetidae</taxon>
        <taxon>Mycosphaerellales</taxon>
        <taxon>Teratosphaeriaceae</taxon>
        <taxon>Teratosphaeria</taxon>
    </lineage>
</organism>
<dbReference type="EMBL" id="ML995895">
    <property type="protein sequence ID" value="KAF2765325.1"/>
    <property type="molecule type" value="Genomic_DNA"/>
</dbReference>
<proteinExistence type="predicted"/>
<accession>A0A6G1KXG8</accession>
<feature type="non-terminal residue" evidence="1">
    <location>
        <position position="1"/>
    </location>
</feature>
<dbReference type="InterPro" id="IPR021838">
    <property type="entry name" value="DUF3431"/>
</dbReference>
<gene>
    <name evidence="1" type="ORF">EJ03DRAFT_243645</name>
</gene>
<evidence type="ECO:0000313" key="2">
    <source>
        <dbReference type="Proteomes" id="UP000799436"/>
    </source>
</evidence>
<sequence length="196" mass="22032">YQETAETVASSVNALISLPRIEEMQPKIYVYNKNEALDNSNWLANLTLLLPPGLNVSMHSRPNVGREAEAYLHHIIANYDDLADHTLFMQAELTEPENTRHRLDQYFVPNTGFLSLSWAGNICRNCSMCSDGFDWYEDGEVIRSIFGAANGGADCKDLVLTYQGQFVVSSNRIRSNDIQMYAGLREELVNPAGDKH</sequence>
<reference evidence="1" key="1">
    <citation type="journal article" date="2020" name="Stud. Mycol.">
        <title>101 Dothideomycetes genomes: a test case for predicting lifestyles and emergence of pathogens.</title>
        <authorList>
            <person name="Haridas S."/>
            <person name="Albert R."/>
            <person name="Binder M."/>
            <person name="Bloem J."/>
            <person name="Labutti K."/>
            <person name="Salamov A."/>
            <person name="Andreopoulos B."/>
            <person name="Baker S."/>
            <person name="Barry K."/>
            <person name="Bills G."/>
            <person name="Bluhm B."/>
            <person name="Cannon C."/>
            <person name="Castanera R."/>
            <person name="Culley D."/>
            <person name="Daum C."/>
            <person name="Ezra D."/>
            <person name="Gonzalez J."/>
            <person name="Henrissat B."/>
            <person name="Kuo A."/>
            <person name="Liang C."/>
            <person name="Lipzen A."/>
            <person name="Lutzoni F."/>
            <person name="Magnuson J."/>
            <person name="Mondo S."/>
            <person name="Nolan M."/>
            <person name="Ohm R."/>
            <person name="Pangilinan J."/>
            <person name="Park H.-J."/>
            <person name="Ramirez L."/>
            <person name="Alfaro M."/>
            <person name="Sun H."/>
            <person name="Tritt A."/>
            <person name="Yoshinaga Y."/>
            <person name="Zwiers L.-H."/>
            <person name="Turgeon B."/>
            <person name="Goodwin S."/>
            <person name="Spatafora J."/>
            <person name="Crous P."/>
            <person name="Grigoriev I."/>
        </authorList>
    </citation>
    <scope>NUCLEOTIDE SEQUENCE</scope>
    <source>
        <strain evidence="1">CBS 116005</strain>
    </source>
</reference>